<organism evidence="1 2">
    <name type="scientific">Engystomops pustulosus</name>
    <name type="common">Tungara frog</name>
    <name type="synonym">Physalaemus pustulosus</name>
    <dbReference type="NCBI Taxonomy" id="76066"/>
    <lineage>
        <taxon>Eukaryota</taxon>
        <taxon>Metazoa</taxon>
        <taxon>Chordata</taxon>
        <taxon>Craniata</taxon>
        <taxon>Vertebrata</taxon>
        <taxon>Euteleostomi</taxon>
        <taxon>Amphibia</taxon>
        <taxon>Batrachia</taxon>
        <taxon>Anura</taxon>
        <taxon>Neobatrachia</taxon>
        <taxon>Hyloidea</taxon>
        <taxon>Leptodactylidae</taxon>
        <taxon>Leiuperinae</taxon>
        <taxon>Engystomops</taxon>
    </lineage>
</organism>
<keyword evidence="2" id="KW-1185">Reference proteome</keyword>
<accession>A0AAV6ZK72</accession>
<evidence type="ECO:0000313" key="1">
    <source>
        <dbReference type="EMBL" id="KAG8547772.1"/>
    </source>
</evidence>
<protein>
    <submittedName>
        <fullName evidence="1">Uncharacterized protein</fullName>
    </submittedName>
</protein>
<dbReference type="Proteomes" id="UP000824782">
    <property type="component" value="Unassembled WGS sequence"/>
</dbReference>
<gene>
    <name evidence="1" type="ORF">GDO81_027589</name>
</gene>
<sequence length="111" mass="12757">MIHHCPRSMTIEDSAGGFMPLRYIDCEYLGWDHRCRDQRMGWIGCLTIDGTLRVYIPPSLMMHLTRGSREVPGLKGASHPRHPPNHWLSNVFIAHECNSADLASFMFYIVE</sequence>
<proteinExistence type="predicted"/>
<reference evidence="1" key="1">
    <citation type="thesis" date="2020" institute="ProQuest LLC" country="789 East Eisenhower Parkway, Ann Arbor, MI, USA">
        <title>Comparative Genomics and Chromosome Evolution.</title>
        <authorList>
            <person name="Mudd A.B."/>
        </authorList>
    </citation>
    <scope>NUCLEOTIDE SEQUENCE</scope>
    <source>
        <strain evidence="1">237g6f4</strain>
        <tissue evidence="1">Blood</tissue>
    </source>
</reference>
<dbReference type="AlphaFoldDB" id="A0AAV6ZK72"/>
<dbReference type="EMBL" id="WNYA01000623">
    <property type="protein sequence ID" value="KAG8547772.1"/>
    <property type="molecule type" value="Genomic_DNA"/>
</dbReference>
<name>A0AAV6ZK72_ENGPU</name>
<evidence type="ECO:0000313" key="2">
    <source>
        <dbReference type="Proteomes" id="UP000824782"/>
    </source>
</evidence>
<comment type="caution">
    <text evidence="1">The sequence shown here is derived from an EMBL/GenBank/DDBJ whole genome shotgun (WGS) entry which is preliminary data.</text>
</comment>